<feature type="region of interest" description="Disordered" evidence="1">
    <location>
        <begin position="49"/>
        <end position="71"/>
    </location>
</feature>
<evidence type="ECO:0000256" key="1">
    <source>
        <dbReference type="SAM" id="MobiDB-lite"/>
    </source>
</evidence>
<gene>
    <name evidence="3" type="ORF">K227x_53400</name>
</gene>
<feature type="domain" description="Translation initiation factor 3 C-terminal" evidence="2">
    <location>
        <begin position="126"/>
        <end position="208"/>
    </location>
</feature>
<keyword evidence="3" id="KW-0396">Initiation factor</keyword>
<dbReference type="EMBL" id="CP036525">
    <property type="protein sequence ID" value="QDT06916.1"/>
    <property type="molecule type" value="Genomic_DNA"/>
</dbReference>
<keyword evidence="4" id="KW-1185">Reference proteome</keyword>
<evidence type="ECO:0000313" key="3">
    <source>
        <dbReference type="EMBL" id="QDT06916.1"/>
    </source>
</evidence>
<sequence length="216" mass="23720">MHPIHFEHCCSRHSVDGLDGASETLAVAKWFSFGQSPHSVVQCSCTPNRRTKHSSVGNPDLPMNEPSSRTPEGVPHKCEICGTTFQLSPAVVGDVCCPNCNGLAWPVGNEELDTEPHASDLASSCVKEIRLRPATIDTDFDQKAKRAISHFRKRRDVRVSALFRSRHPEAQSQATALLERFVNSLVPKHATIKSSAQIDGRRIRCTLTSALPQDGE</sequence>
<dbReference type="KEGG" id="rlc:K227x_53400"/>
<dbReference type="Proteomes" id="UP000318538">
    <property type="component" value="Chromosome"/>
</dbReference>
<protein>
    <submittedName>
        <fullName evidence="3">Translation initiation factor IF-3</fullName>
    </submittedName>
</protein>
<dbReference type="SUPFAM" id="SSF55200">
    <property type="entry name" value="Translation initiation factor IF3, C-terminal domain"/>
    <property type="match status" value="1"/>
</dbReference>
<name>A0A517NIE9_9BACT</name>
<reference evidence="3 4" key="1">
    <citation type="submission" date="2019-02" db="EMBL/GenBank/DDBJ databases">
        <title>Deep-cultivation of Planctomycetes and their phenomic and genomic characterization uncovers novel biology.</title>
        <authorList>
            <person name="Wiegand S."/>
            <person name="Jogler M."/>
            <person name="Boedeker C."/>
            <person name="Pinto D."/>
            <person name="Vollmers J."/>
            <person name="Rivas-Marin E."/>
            <person name="Kohn T."/>
            <person name="Peeters S.H."/>
            <person name="Heuer A."/>
            <person name="Rast P."/>
            <person name="Oberbeckmann S."/>
            <person name="Bunk B."/>
            <person name="Jeske O."/>
            <person name="Meyerdierks A."/>
            <person name="Storesund J.E."/>
            <person name="Kallscheuer N."/>
            <person name="Luecker S."/>
            <person name="Lage O.M."/>
            <person name="Pohl T."/>
            <person name="Merkel B.J."/>
            <person name="Hornburger P."/>
            <person name="Mueller R.-W."/>
            <person name="Bruemmer F."/>
            <person name="Labrenz M."/>
            <person name="Spormann A.M."/>
            <person name="Op den Camp H."/>
            <person name="Overmann J."/>
            <person name="Amann R."/>
            <person name="Jetten M.S.M."/>
            <person name="Mascher T."/>
            <person name="Medema M.H."/>
            <person name="Devos D.P."/>
            <person name="Kaster A.-K."/>
            <person name="Ovreas L."/>
            <person name="Rohde M."/>
            <person name="Galperin M.Y."/>
            <person name="Jogler C."/>
        </authorList>
    </citation>
    <scope>NUCLEOTIDE SEQUENCE [LARGE SCALE GENOMIC DNA]</scope>
    <source>
        <strain evidence="3 4">K22_7</strain>
    </source>
</reference>
<dbReference type="GO" id="GO:0003743">
    <property type="term" value="F:translation initiation factor activity"/>
    <property type="evidence" value="ECO:0007669"/>
    <property type="project" value="UniProtKB-KW"/>
</dbReference>
<keyword evidence="3" id="KW-0648">Protein biosynthesis</keyword>
<organism evidence="3 4">
    <name type="scientific">Rubripirellula lacrimiformis</name>
    <dbReference type="NCBI Taxonomy" id="1930273"/>
    <lineage>
        <taxon>Bacteria</taxon>
        <taxon>Pseudomonadati</taxon>
        <taxon>Planctomycetota</taxon>
        <taxon>Planctomycetia</taxon>
        <taxon>Pirellulales</taxon>
        <taxon>Pirellulaceae</taxon>
        <taxon>Rubripirellula</taxon>
    </lineage>
</organism>
<dbReference type="InterPro" id="IPR019815">
    <property type="entry name" value="Translation_initiation_fac_3_C"/>
</dbReference>
<dbReference type="Pfam" id="PF00707">
    <property type="entry name" value="IF3_C"/>
    <property type="match status" value="1"/>
</dbReference>
<dbReference type="AlphaFoldDB" id="A0A517NIE9"/>
<accession>A0A517NIE9</accession>
<proteinExistence type="predicted"/>
<dbReference type="Gene3D" id="3.30.110.10">
    <property type="entry name" value="Translation initiation factor 3 (IF-3), C-terminal domain"/>
    <property type="match status" value="1"/>
</dbReference>
<dbReference type="InterPro" id="IPR036788">
    <property type="entry name" value="T_IF-3_C_sf"/>
</dbReference>
<evidence type="ECO:0000313" key="4">
    <source>
        <dbReference type="Proteomes" id="UP000318538"/>
    </source>
</evidence>
<evidence type="ECO:0000259" key="2">
    <source>
        <dbReference type="Pfam" id="PF00707"/>
    </source>
</evidence>